<gene>
    <name evidence="1" type="ORF">S12H4_57890</name>
</gene>
<dbReference type="Gene3D" id="3.90.920.10">
    <property type="entry name" value="DNA primase, PRIM domain"/>
    <property type="match status" value="1"/>
</dbReference>
<comment type="caution">
    <text evidence="1">The sequence shown here is derived from an EMBL/GenBank/DDBJ whole genome shotgun (WGS) entry which is preliminary data.</text>
</comment>
<protein>
    <submittedName>
        <fullName evidence="1">Uncharacterized protein</fullName>
    </submittedName>
</protein>
<name>X1V4T9_9ZZZZ</name>
<reference evidence="1" key="1">
    <citation type="journal article" date="2014" name="Front. Microbiol.">
        <title>High frequency of phylogenetically diverse reductive dehalogenase-homologous genes in deep subseafloor sedimentary metagenomes.</title>
        <authorList>
            <person name="Kawai M."/>
            <person name="Futagami T."/>
            <person name="Toyoda A."/>
            <person name="Takaki Y."/>
            <person name="Nishi S."/>
            <person name="Hori S."/>
            <person name="Arai W."/>
            <person name="Tsubouchi T."/>
            <person name="Morono Y."/>
            <person name="Uchiyama I."/>
            <person name="Ito T."/>
            <person name="Fujiyama A."/>
            <person name="Inagaki F."/>
            <person name="Takami H."/>
        </authorList>
    </citation>
    <scope>NUCLEOTIDE SEQUENCE</scope>
    <source>
        <strain evidence="1">Expedition CK06-06</strain>
    </source>
</reference>
<evidence type="ECO:0000313" key="1">
    <source>
        <dbReference type="EMBL" id="GAJ24808.1"/>
    </source>
</evidence>
<sequence length="63" mass="7175">NELETFDPLRDAVVFNDDPVTVHLNTSCTIKMNQQNFNLKEGEHKVPLYLAVFLIGRRTASIT</sequence>
<proteinExistence type="predicted"/>
<dbReference type="EMBL" id="BARW01037510">
    <property type="protein sequence ID" value="GAJ24808.1"/>
    <property type="molecule type" value="Genomic_DNA"/>
</dbReference>
<dbReference type="AlphaFoldDB" id="X1V4T9"/>
<feature type="non-terminal residue" evidence="1">
    <location>
        <position position="1"/>
    </location>
</feature>
<accession>X1V4T9</accession>
<organism evidence="1">
    <name type="scientific">marine sediment metagenome</name>
    <dbReference type="NCBI Taxonomy" id="412755"/>
    <lineage>
        <taxon>unclassified sequences</taxon>
        <taxon>metagenomes</taxon>
        <taxon>ecological metagenomes</taxon>
    </lineage>
</organism>